<proteinExistence type="predicted"/>
<dbReference type="AlphaFoldDB" id="A0A5M6CBD0"/>
<name>A0A5M6CBD0_9BACT</name>
<keyword evidence="3" id="KW-0378">Hydrolase</keyword>
<dbReference type="SUPFAM" id="SSF53474">
    <property type="entry name" value="alpha/beta-Hydrolases"/>
    <property type="match status" value="1"/>
</dbReference>
<dbReference type="Proteomes" id="UP000323632">
    <property type="component" value="Unassembled WGS sequence"/>
</dbReference>
<evidence type="ECO:0000256" key="1">
    <source>
        <dbReference type="SAM" id="SignalP"/>
    </source>
</evidence>
<evidence type="ECO:0000259" key="2">
    <source>
        <dbReference type="Pfam" id="PF01738"/>
    </source>
</evidence>
<keyword evidence="4" id="KW-1185">Reference proteome</keyword>
<sequence>MKSKIILLHLFLFMFLNVVHAQQQQVAYNDGKQKLNGELWKPAKMNDKRAGILILPAWKGIDAHSKIVAKQLSDLGYVAFIADIYGEGHYPKTDKEAGESAGYYKTHIDEYRQRIKLALIQLVRSGVNPDEIVVIGYCFGGLGAIEAARANMPVKGVVSFHGSYDHDAAKPETLIQPRILILHGADDPHSSAAVIAQLQDEFRKAHADWQMIYYSNAVHAFTDPDAGSDNSKGVAYNENADKRSWQAFMQFLQEVL</sequence>
<protein>
    <submittedName>
        <fullName evidence="3">Dienelactone hydrolase family protein</fullName>
    </submittedName>
</protein>
<comment type="caution">
    <text evidence="3">The sequence shown here is derived from an EMBL/GenBank/DDBJ whole genome shotgun (WGS) entry which is preliminary data.</text>
</comment>
<dbReference type="PANTHER" id="PTHR22946">
    <property type="entry name" value="DIENELACTONE HYDROLASE DOMAIN-CONTAINING PROTEIN-RELATED"/>
    <property type="match status" value="1"/>
</dbReference>
<reference evidence="3 4" key="1">
    <citation type="submission" date="2019-09" db="EMBL/GenBank/DDBJ databases">
        <title>Genome sequence and assembly of Taibaiella sp.</title>
        <authorList>
            <person name="Chhetri G."/>
        </authorList>
    </citation>
    <scope>NUCLEOTIDE SEQUENCE [LARGE SCALE GENOMIC DNA]</scope>
    <source>
        <strain evidence="3 4">KVB11</strain>
    </source>
</reference>
<keyword evidence="1" id="KW-0732">Signal</keyword>
<dbReference type="GO" id="GO:0016787">
    <property type="term" value="F:hydrolase activity"/>
    <property type="evidence" value="ECO:0007669"/>
    <property type="project" value="UniProtKB-KW"/>
</dbReference>
<evidence type="ECO:0000313" key="4">
    <source>
        <dbReference type="Proteomes" id="UP000323632"/>
    </source>
</evidence>
<evidence type="ECO:0000313" key="3">
    <source>
        <dbReference type="EMBL" id="KAA5532331.1"/>
    </source>
</evidence>
<feature type="signal peptide" evidence="1">
    <location>
        <begin position="1"/>
        <end position="21"/>
    </location>
</feature>
<dbReference type="EMBL" id="VWSH01000004">
    <property type="protein sequence ID" value="KAA5532331.1"/>
    <property type="molecule type" value="Genomic_DNA"/>
</dbReference>
<dbReference type="InterPro" id="IPR029058">
    <property type="entry name" value="AB_hydrolase_fold"/>
</dbReference>
<accession>A0A5M6CBD0</accession>
<dbReference type="RefSeq" id="WP_150033834.1">
    <property type="nucleotide sequence ID" value="NZ_VWSH01000004.1"/>
</dbReference>
<dbReference type="InterPro" id="IPR002925">
    <property type="entry name" value="Dienelactn_hydro"/>
</dbReference>
<feature type="chain" id="PRO_5024378878" evidence="1">
    <location>
        <begin position="22"/>
        <end position="256"/>
    </location>
</feature>
<dbReference type="Gene3D" id="3.40.50.1820">
    <property type="entry name" value="alpha/beta hydrolase"/>
    <property type="match status" value="1"/>
</dbReference>
<dbReference type="InterPro" id="IPR050261">
    <property type="entry name" value="FrsA_esterase"/>
</dbReference>
<dbReference type="PANTHER" id="PTHR22946:SF0">
    <property type="entry name" value="DIENELACTONE HYDROLASE DOMAIN-CONTAINING PROTEIN"/>
    <property type="match status" value="1"/>
</dbReference>
<feature type="domain" description="Dienelactone hydrolase" evidence="2">
    <location>
        <begin position="40"/>
        <end position="255"/>
    </location>
</feature>
<dbReference type="Pfam" id="PF01738">
    <property type="entry name" value="DLH"/>
    <property type="match status" value="1"/>
</dbReference>
<gene>
    <name evidence="3" type="ORF">F0919_16180</name>
</gene>
<organism evidence="3 4">
    <name type="scientific">Taibaiella lutea</name>
    <dbReference type="NCBI Taxonomy" id="2608001"/>
    <lineage>
        <taxon>Bacteria</taxon>
        <taxon>Pseudomonadati</taxon>
        <taxon>Bacteroidota</taxon>
        <taxon>Chitinophagia</taxon>
        <taxon>Chitinophagales</taxon>
        <taxon>Chitinophagaceae</taxon>
        <taxon>Taibaiella</taxon>
    </lineage>
</organism>